<dbReference type="SUPFAM" id="SSF49879">
    <property type="entry name" value="SMAD/FHA domain"/>
    <property type="match status" value="1"/>
</dbReference>
<dbReference type="Gene3D" id="2.60.200.20">
    <property type="match status" value="1"/>
</dbReference>
<proteinExistence type="predicted"/>
<keyword evidence="1" id="KW-0597">Phosphoprotein</keyword>
<protein>
    <submittedName>
        <fullName evidence="4">FHA domain-containing protein</fullName>
    </submittedName>
</protein>
<accession>A0ABW0MXU3</accession>
<comment type="caution">
    <text evidence="4">The sequence shown here is derived from an EMBL/GenBank/DDBJ whole genome shotgun (WGS) entry which is preliminary data.</text>
</comment>
<gene>
    <name evidence="4" type="ORF">ACFPKY_01200</name>
</gene>
<feature type="region of interest" description="Disordered" evidence="2">
    <location>
        <begin position="138"/>
        <end position="183"/>
    </location>
</feature>
<organism evidence="4 5">
    <name type="scientific">Nocardioides caricicola</name>
    <dbReference type="NCBI Taxonomy" id="634770"/>
    <lineage>
        <taxon>Bacteria</taxon>
        <taxon>Bacillati</taxon>
        <taxon>Actinomycetota</taxon>
        <taxon>Actinomycetes</taxon>
        <taxon>Propionibacteriales</taxon>
        <taxon>Nocardioidaceae</taxon>
        <taxon>Nocardioides</taxon>
    </lineage>
</organism>
<sequence>MTDLAWSFRGGEWLGVFGADTAVVLPPSEKSQAAVLWELVDGGAGYEQILDVLLSSGLRAVPDFVLVSRKGDVTRVLLRGSVSAHFATAEDVVHLDGSGDLTWVERTLTGVTRMRIDVAEDDAPGELAVATGLVRMSSAEQPPSTAGVVVPRPAAAEPEPEPDDATRIGELDPALLGAPPGLPGQPAAPPVISRPVARLVVSEGDVVDVDRVVLVGRAPEPRRADTAGVPHLVEVSSPHHEISSTHLEVRPGSGADHGSAVVTDLGSTNGTLLVQPGLPPEDLKAGVPVQLLPGAVLDLGDGVTIQVVNP</sequence>
<dbReference type="RefSeq" id="WP_345181034.1">
    <property type="nucleotide sequence ID" value="NZ_BAABFQ010000008.1"/>
</dbReference>
<dbReference type="InterPro" id="IPR008984">
    <property type="entry name" value="SMAD_FHA_dom_sf"/>
</dbReference>
<evidence type="ECO:0000313" key="5">
    <source>
        <dbReference type="Proteomes" id="UP001595956"/>
    </source>
</evidence>
<name>A0ABW0MXU3_9ACTN</name>
<reference evidence="5" key="1">
    <citation type="journal article" date="2019" name="Int. J. Syst. Evol. Microbiol.">
        <title>The Global Catalogue of Microorganisms (GCM) 10K type strain sequencing project: providing services to taxonomists for standard genome sequencing and annotation.</title>
        <authorList>
            <consortium name="The Broad Institute Genomics Platform"/>
            <consortium name="The Broad Institute Genome Sequencing Center for Infectious Disease"/>
            <person name="Wu L."/>
            <person name="Ma J."/>
        </authorList>
    </citation>
    <scope>NUCLEOTIDE SEQUENCE [LARGE SCALE GENOMIC DNA]</scope>
    <source>
        <strain evidence="5">KACC 13778</strain>
    </source>
</reference>
<feature type="domain" description="FHA" evidence="3">
    <location>
        <begin position="213"/>
        <end position="273"/>
    </location>
</feature>
<dbReference type="Proteomes" id="UP001595956">
    <property type="component" value="Unassembled WGS sequence"/>
</dbReference>
<evidence type="ECO:0000259" key="3">
    <source>
        <dbReference type="PROSITE" id="PS50006"/>
    </source>
</evidence>
<keyword evidence="5" id="KW-1185">Reference proteome</keyword>
<dbReference type="EMBL" id="JBHSMD010000001">
    <property type="protein sequence ID" value="MFC5491694.1"/>
    <property type="molecule type" value="Genomic_DNA"/>
</dbReference>
<feature type="compositionally biased region" description="Low complexity" evidence="2">
    <location>
        <begin position="148"/>
        <end position="157"/>
    </location>
</feature>
<dbReference type="Pfam" id="PF00498">
    <property type="entry name" value="FHA"/>
    <property type="match status" value="1"/>
</dbReference>
<evidence type="ECO:0000313" key="4">
    <source>
        <dbReference type="EMBL" id="MFC5491694.1"/>
    </source>
</evidence>
<dbReference type="PROSITE" id="PS50006">
    <property type="entry name" value="FHA_DOMAIN"/>
    <property type="match status" value="1"/>
</dbReference>
<evidence type="ECO:0000256" key="2">
    <source>
        <dbReference type="SAM" id="MobiDB-lite"/>
    </source>
</evidence>
<evidence type="ECO:0000256" key="1">
    <source>
        <dbReference type="ARBA" id="ARBA00022553"/>
    </source>
</evidence>
<dbReference type="InterPro" id="IPR000253">
    <property type="entry name" value="FHA_dom"/>
</dbReference>